<feature type="transmembrane region" description="Helical" evidence="1">
    <location>
        <begin position="215"/>
        <end position="232"/>
    </location>
</feature>
<reference evidence="2 3" key="1">
    <citation type="submission" date="2014-07" db="EMBL/GenBank/DDBJ databases">
        <title>Porphyromonadaceae bacterium OUH 308042 = ATCC BAA-2681 = DSM 28342 draft genome.</title>
        <authorList>
            <person name="Sydenham T.V."/>
            <person name="Hasman H."/>
            <person name="Justensen U.S."/>
        </authorList>
    </citation>
    <scope>NUCLEOTIDE SEQUENCE [LARGE SCALE GENOMIC DNA]</scope>
    <source>
        <strain evidence="2 3">OUH 308042</strain>
    </source>
</reference>
<sequence length="341" mass="38907">MFSDVSARKRYLAALLLILAMVGISEFWGEKEIIFPELAALAIGMWIVDKRVWRVSRVGMVLLMTLGAVWGVCLVRYSVLPFLVNLAFAFTFAAIGLMVTRSSLIPLISACMLPVLLKTESWIYPVAVFMMSLTLVLGQIMMEKCGLRRKIVYVPPMRDRKKEVFRWGLLLCTLLMIAVIPVYTSRIYCILPPLVVTYVEFANSKAGFRNRPVQIFLLLVIAATLGTVFQLVGHLYWGWPECIVACILFLCLFFLFEWSGKFFAPVGAVALIPMIIPPEDLWWFPLQVALGAALFITVAMLLFLKCYKWPKPYLIVCMLPTYLRRIRKRRTGKRVVRETEA</sequence>
<proteinExistence type="predicted"/>
<keyword evidence="1" id="KW-0812">Transmembrane</keyword>
<keyword evidence="1" id="KW-0472">Membrane</keyword>
<feature type="transmembrane region" description="Helical" evidence="1">
    <location>
        <begin position="164"/>
        <end position="184"/>
    </location>
</feature>
<evidence type="ECO:0000313" key="2">
    <source>
        <dbReference type="EMBL" id="KIO45975.1"/>
    </source>
</evidence>
<feature type="transmembrane region" description="Helical" evidence="1">
    <location>
        <begin position="284"/>
        <end position="304"/>
    </location>
</feature>
<keyword evidence="1" id="KW-1133">Transmembrane helix</keyword>
<organism evidence="2 3">
    <name type="scientific">Sanguibacteroides justesenii</name>
    <dbReference type="NCBI Taxonomy" id="1547597"/>
    <lineage>
        <taxon>Bacteria</taxon>
        <taxon>Pseudomonadati</taxon>
        <taxon>Bacteroidota</taxon>
        <taxon>Bacteroidia</taxon>
        <taxon>Bacteroidales</taxon>
        <taxon>Porphyromonadaceae</taxon>
        <taxon>Sanguibacteroides</taxon>
    </lineage>
</organism>
<evidence type="ECO:0000313" key="3">
    <source>
        <dbReference type="Proteomes" id="UP000031980"/>
    </source>
</evidence>
<gene>
    <name evidence="2" type="ORF">BA92_05905</name>
</gene>
<dbReference type="Proteomes" id="UP000031980">
    <property type="component" value="Unassembled WGS sequence"/>
</dbReference>
<feature type="transmembrane region" description="Helical" evidence="1">
    <location>
        <begin position="82"/>
        <end position="102"/>
    </location>
</feature>
<dbReference type="AlphaFoldDB" id="A0A0C3R766"/>
<feature type="transmembrane region" description="Helical" evidence="1">
    <location>
        <begin position="53"/>
        <end position="75"/>
    </location>
</feature>
<comment type="caution">
    <text evidence="2">The sequence shown here is derived from an EMBL/GenBank/DDBJ whole genome shotgun (WGS) entry which is preliminary data.</text>
</comment>
<name>A0A0C3R766_9PORP</name>
<protein>
    <submittedName>
        <fullName evidence="2">Membrane protein</fullName>
    </submittedName>
</protein>
<keyword evidence="3" id="KW-1185">Reference proteome</keyword>
<feature type="transmembrane region" description="Helical" evidence="1">
    <location>
        <begin position="122"/>
        <end position="143"/>
    </location>
</feature>
<dbReference type="EMBL" id="JPIU01000037">
    <property type="protein sequence ID" value="KIO45975.1"/>
    <property type="molecule type" value="Genomic_DNA"/>
</dbReference>
<feature type="transmembrane region" description="Helical" evidence="1">
    <location>
        <begin position="238"/>
        <end position="255"/>
    </location>
</feature>
<evidence type="ECO:0000256" key="1">
    <source>
        <dbReference type="SAM" id="Phobius"/>
    </source>
</evidence>
<accession>A0A0C3R766</accession>